<evidence type="ECO:0000256" key="1">
    <source>
        <dbReference type="SAM" id="MobiDB-lite"/>
    </source>
</evidence>
<dbReference type="GeneID" id="78454057"/>
<dbReference type="EMBL" id="LS483487">
    <property type="protein sequence ID" value="SQJ12843.1"/>
    <property type="molecule type" value="Genomic_DNA"/>
</dbReference>
<dbReference type="KEGG" id="ful:C4N20_04495"/>
<feature type="region of interest" description="Disordered" evidence="1">
    <location>
        <begin position="85"/>
        <end position="105"/>
    </location>
</feature>
<accession>A0AAX1TLK5</accession>
<protein>
    <submittedName>
        <fullName evidence="2">Uncharacterized protein</fullName>
    </submittedName>
</protein>
<dbReference type="RefSeq" id="WP_005980454.1">
    <property type="nucleotide sequence ID" value="NZ_CABKNW010000005.1"/>
</dbReference>
<feature type="compositionally biased region" description="Basic and acidic residues" evidence="1">
    <location>
        <begin position="95"/>
        <end position="105"/>
    </location>
</feature>
<reference evidence="2 3" key="1">
    <citation type="submission" date="2018-06" db="EMBL/GenBank/DDBJ databases">
        <authorList>
            <consortium name="Pathogen Informatics"/>
            <person name="Doyle S."/>
        </authorList>
    </citation>
    <scope>NUCLEOTIDE SEQUENCE [LARGE SCALE GENOMIC DNA]</scope>
    <source>
        <strain evidence="2 3">NCTC12112</strain>
    </source>
</reference>
<proteinExistence type="predicted"/>
<sequence>MKKIVIVCPSCQKKMKISDKTAKYKCPHCGNIYKYTFNKKIVHDVKDVAVGFVTTLKDIKNNTVKKYNDTKATYKYMSQLKKNMKNDPNWSNYRKQQEEMKDVTPKRSFKDLFKKKK</sequence>
<dbReference type="AlphaFoldDB" id="A0AAX1TLK5"/>
<dbReference type="Gene3D" id="2.20.28.30">
    <property type="entry name" value="RNA polymerase ii, chain L"/>
    <property type="match status" value="1"/>
</dbReference>
<organism evidence="2 3">
    <name type="scientific">Fusobacterium ulcerans</name>
    <dbReference type="NCBI Taxonomy" id="861"/>
    <lineage>
        <taxon>Bacteria</taxon>
        <taxon>Fusobacteriati</taxon>
        <taxon>Fusobacteriota</taxon>
        <taxon>Fusobacteriia</taxon>
        <taxon>Fusobacteriales</taxon>
        <taxon>Fusobacteriaceae</taxon>
        <taxon>Fusobacterium</taxon>
    </lineage>
</organism>
<evidence type="ECO:0000313" key="3">
    <source>
        <dbReference type="Proteomes" id="UP000249008"/>
    </source>
</evidence>
<gene>
    <name evidence="2" type="ORF">NCTC12112_02785</name>
</gene>
<dbReference type="Proteomes" id="UP000249008">
    <property type="component" value="Chromosome 1"/>
</dbReference>
<name>A0AAX1TLK5_9FUSO</name>
<evidence type="ECO:0000313" key="2">
    <source>
        <dbReference type="EMBL" id="SQJ12843.1"/>
    </source>
</evidence>